<organism evidence="2 3">
    <name type="scientific">Rosa chinensis</name>
    <name type="common">China rose</name>
    <dbReference type="NCBI Taxonomy" id="74649"/>
    <lineage>
        <taxon>Eukaryota</taxon>
        <taxon>Viridiplantae</taxon>
        <taxon>Streptophyta</taxon>
        <taxon>Embryophyta</taxon>
        <taxon>Tracheophyta</taxon>
        <taxon>Spermatophyta</taxon>
        <taxon>Magnoliopsida</taxon>
        <taxon>eudicotyledons</taxon>
        <taxon>Gunneridae</taxon>
        <taxon>Pentapetalae</taxon>
        <taxon>rosids</taxon>
        <taxon>fabids</taxon>
        <taxon>Rosales</taxon>
        <taxon>Rosaceae</taxon>
        <taxon>Rosoideae</taxon>
        <taxon>Rosoideae incertae sedis</taxon>
        <taxon>Rosa</taxon>
    </lineage>
</organism>
<keyword evidence="1" id="KW-0732">Signal</keyword>
<comment type="caution">
    <text evidence="2">The sequence shown here is derived from an EMBL/GenBank/DDBJ whole genome shotgun (WGS) entry which is preliminary data.</text>
</comment>
<dbReference type="AlphaFoldDB" id="A0A2P6PRN4"/>
<feature type="signal peptide" evidence="1">
    <location>
        <begin position="1"/>
        <end position="15"/>
    </location>
</feature>
<dbReference type="Gramene" id="PRQ24584">
    <property type="protein sequence ID" value="PRQ24584"/>
    <property type="gene ID" value="RchiOBHm_Chr6g0274031"/>
</dbReference>
<keyword evidence="3" id="KW-1185">Reference proteome</keyword>
<dbReference type="Proteomes" id="UP000238479">
    <property type="component" value="Chromosome 6"/>
</dbReference>
<name>A0A2P6PRN4_ROSCH</name>
<accession>A0A2P6PRN4</accession>
<feature type="chain" id="PRO_5015119591" evidence="1">
    <location>
        <begin position="16"/>
        <end position="50"/>
    </location>
</feature>
<reference evidence="2 3" key="1">
    <citation type="journal article" date="2018" name="Nat. Genet.">
        <title>The Rosa genome provides new insights in the design of modern roses.</title>
        <authorList>
            <person name="Bendahmane M."/>
        </authorList>
    </citation>
    <scope>NUCLEOTIDE SEQUENCE [LARGE SCALE GENOMIC DNA]</scope>
    <source>
        <strain evidence="3">cv. Old Blush</strain>
    </source>
</reference>
<gene>
    <name evidence="2" type="ORF">RchiOBHm_Chr6g0274031</name>
</gene>
<evidence type="ECO:0000256" key="1">
    <source>
        <dbReference type="SAM" id="SignalP"/>
    </source>
</evidence>
<sequence length="50" mass="5463">MKICIVLSLLTALAALPVLDGMKICICSFNILCFVVHMLCKCALFVVLSF</sequence>
<evidence type="ECO:0000313" key="2">
    <source>
        <dbReference type="EMBL" id="PRQ24584.1"/>
    </source>
</evidence>
<evidence type="ECO:0000313" key="3">
    <source>
        <dbReference type="Proteomes" id="UP000238479"/>
    </source>
</evidence>
<protein>
    <submittedName>
        <fullName evidence="2">Uncharacterized protein</fullName>
    </submittedName>
</protein>
<dbReference type="EMBL" id="PDCK01000044">
    <property type="protein sequence ID" value="PRQ24584.1"/>
    <property type="molecule type" value="Genomic_DNA"/>
</dbReference>
<proteinExistence type="predicted"/>